<dbReference type="SUPFAM" id="SSF48452">
    <property type="entry name" value="TPR-like"/>
    <property type="match status" value="1"/>
</dbReference>
<dbReference type="EMBL" id="CAJOBD010011547">
    <property type="protein sequence ID" value="CAF4169179.1"/>
    <property type="molecule type" value="Genomic_DNA"/>
</dbReference>
<dbReference type="InterPro" id="IPR011990">
    <property type="entry name" value="TPR-like_helical_dom_sf"/>
</dbReference>
<feature type="non-terminal residue" evidence="1">
    <location>
        <position position="148"/>
    </location>
</feature>
<comment type="caution">
    <text evidence="1">The sequence shown here is derived from an EMBL/GenBank/DDBJ whole genome shotgun (WGS) entry which is preliminary data.</text>
</comment>
<reference evidence="1" key="1">
    <citation type="submission" date="2021-02" db="EMBL/GenBank/DDBJ databases">
        <authorList>
            <person name="Nowell W R."/>
        </authorList>
    </citation>
    <scope>NUCLEOTIDE SEQUENCE</scope>
</reference>
<dbReference type="InterPro" id="IPR019734">
    <property type="entry name" value="TPR_rpt"/>
</dbReference>
<dbReference type="Proteomes" id="UP000663836">
    <property type="component" value="Unassembled WGS sequence"/>
</dbReference>
<gene>
    <name evidence="1" type="ORF">JBS370_LOCUS34918</name>
</gene>
<dbReference type="SMART" id="SM00028">
    <property type="entry name" value="TPR"/>
    <property type="match status" value="3"/>
</dbReference>
<name>A0A819ZW96_9BILA</name>
<dbReference type="Gene3D" id="1.25.40.10">
    <property type="entry name" value="Tetratricopeptide repeat domain"/>
    <property type="match status" value="1"/>
</dbReference>
<evidence type="ECO:0000313" key="2">
    <source>
        <dbReference type="Proteomes" id="UP000663836"/>
    </source>
</evidence>
<sequence length="148" mass="17203">MKGNEERFYYLLNEAGGSWPLIQLQSTATSIYFAQKQYSEMINAAEEGLALLKEHQLVYAAAFYNQAAIGYKNVGNFDKALELYQRIESIYGTIFQKDSPEWGQWHQNIGTCYRSLHRYSDAAFHYQAALPLLQKRFPLNDWRVANLY</sequence>
<protein>
    <submittedName>
        <fullName evidence="1">Uncharacterized protein</fullName>
    </submittedName>
</protein>
<evidence type="ECO:0000313" key="1">
    <source>
        <dbReference type="EMBL" id="CAF4169179.1"/>
    </source>
</evidence>
<accession>A0A819ZW96</accession>
<dbReference type="AlphaFoldDB" id="A0A819ZW96"/>
<organism evidence="1 2">
    <name type="scientific">Rotaria sordida</name>
    <dbReference type="NCBI Taxonomy" id="392033"/>
    <lineage>
        <taxon>Eukaryota</taxon>
        <taxon>Metazoa</taxon>
        <taxon>Spiralia</taxon>
        <taxon>Gnathifera</taxon>
        <taxon>Rotifera</taxon>
        <taxon>Eurotatoria</taxon>
        <taxon>Bdelloidea</taxon>
        <taxon>Philodinida</taxon>
        <taxon>Philodinidae</taxon>
        <taxon>Rotaria</taxon>
    </lineage>
</organism>
<proteinExistence type="predicted"/>
<dbReference type="Pfam" id="PF13424">
    <property type="entry name" value="TPR_12"/>
    <property type="match status" value="1"/>
</dbReference>